<dbReference type="PRINTS" id="PR00112">
    <property type="entry name" value="ACYLPHPHTASE"/>
</dbReference>
<dbReference type="SUPFAM" id="SSF54975">
    <property type="entry name" value="Acylphosphatase/BLUF domain-like"/>
    <property type="match status" value="1"/>
</dbReference>
<evidence type="ECO:0000256" key="5">
    <source>
        <dbReference type="RuleBase" id="RU000553"/>
    </source>
</evidence>
<dbReference type="Proteomes" id="UP000320390">
    <property type="component" value="Chromosome"/>
</dbReference>
<protein>
    <recommendedName>
        <fullName evidence="2 4">Acylphosphatase</fullName>
        <ecNumber evidence="2 4">3.6.1.7</ecNumber>
    </recommendedName>
</protein>
<evidence type="ECO:0000259" key="7">
    <source>
        <dbReference type="PROSITE" id="PS51160"/>
    </source>
</evidence>
<keyword evidence="4 5" id="KW-0378">Hydrolase</keyword>
<comment type="catalytic activity">
    <reaction evidence="3 4 5">
        <text>an acyl phosphate + H2O = a carboxylate + phosphate + H(+)</text>
        <dbReference type="Rhea" id="RHEA:14965"/>
        <dbReference type="ChEBI" id="CHEBI:15377"/>
        <dbReference type="ChEBI" id="CHEBI:15378"/>
        <dbReference type="ChEBI" id="CHEBI:29067"/>
        <dbReference type="ChEBI" id="CHEBI:43474"/>
        <dbReference type="ChEBI" id="CHEBI:59918"/>
        <dbReference type="EC" id="3.6.1.7"/>
    </reaction>
</comment>
<dbReference type="GO" id="GO:0003998">
    <property type="term" value="F:acylphosphatase activity"/>
    <property type="evidence" value="ECO:0007669"/>
    <property type="project" value="UniProtKB-EC"/>
</dbReference>
<sequence>MKALHVTLEGRVQGVGFRWHTRAEARALGLKGWVRNLDDGSVEAHIQGAESAVQELLDWLRSGPSGARVDECLVKDASPAEFLGFEIR</sequence>
<feature type="active site" evidence="4">
    <location>
        <position position="18"/>
    </location>
</feature>
<evidence type="ECO:0000256" key="1">
    <source>
        <dbReference type="ARBA" id="ARBA00005614"/>
    </source>
</evidence>
<evidence type="ECO:0000256" key="4">
    <source>
        <dbReference type="PROSITE-ProRule" id="PRU00520"/>
    </source>
</evidence>
<dbReference type="EC" id="3.6.1.7" evidence="2 4"/>
<gene>
    <name evidence="8" type="primary">yccX</name>
    <name evidence="8" type="ORF">Poly30_44560</name>
</gene>
<keyword evidence="9" id="KW-1185">Reference proteome</keyword>
<dbReference type="InterPro" id="IPR020456">
    <property type="entry name" value="Acylphosphatase"/>
</dbReference>
<accession>A0A518EXV1</accession>
<evidence type="ECO:0000256" key="2">
    <source>
        <dbReference type="ARBA" id="ARBA00012150"/>
    </source>
</evidence>
<dbReference type="InterPro" id="IPR017968">
    <property type="entry name" value="Acylphosphatase_CS"/>
</dbReference>
<name>A0A518EXV1_9BACT</name>
<evidence type="ECO:0000313" key="8">
    <source>
        <dbReference type="EMBL" id="QDV08901.1"/>
    </source>
</evidence>
<dbReference type="PANTHER" id="PTHR47268">
    <property type="entry name" value="ACYLPHOSPHATASE"/>
    <property type="match status" value="1"/>
</dbReference>
<organism evidence="8 9">
    <name type="scientific">Saltatorellus ferox</name>
    <dbReference type="NCBI Taxonomy" id="2528018"/>
    <lineage>
        <taxon>Bacteria</taxon>
        <taxon>Pseudomonadati</taxon>
        <taxon>Planctomycetota</taxon>
        <taxon>Planctomycetia</taxon>
        <taxon>Planctomycetia incertae sedis</taxon>
        <taxon>Saltatorellus</taxon>
    </lineage>
</organism>
<dbReference type="PROSITE" id="PS00151">
    <property type="entry name" value="ACYLPHOSPHATASE_2"/>
    <property type="match status" value="1"/>
</dbReference>
<dbReference type="InterPro" id="IPR036046">
    <property type="entry name" value="Acylphosphatase-like_dom_sf"/>
</dbReference>
<dbReference type="RefSeq" id="WP_145202348.1">
    <property type="nucleotide sequence ID" value="NZ_CP036434.1"/>
</dbReference>
<feature type="active site" evidence="4">
    <location>
        <position position="36"/>
    </location>
</feature>
<dbReference type="PANTHER" id="PTHR47268:SF4">
    <property type="entry name" value="ACYLPHOSPHATASE"/>
    <property type="match status" value="1"/>
</dbReference>
<dbReference type="InterPro" id="IPR001792">
    <property type="entry name" value="Acylphosphatase-like_dom"/>
</dbReference>
<dbReference type="PROSITE" id="PS51160">
    <property type="entry name" value="ACYLPHOSPHATASE_3"/>
    <property type="match status" value="1"/>
</dbReference>
<proteinExistence type="inferred from homology"/>
<dbReference type="PROSITE" id="PS00150">
    <property type="entry name" value="ACYLPHOSPHATASE_1"/>
    <property type="match status" value="1"/>
</dbReference>
<feature type="domain" description="Acylphosphatase-like" evidence="7">
    <location>
        <begin position="3"/>
        <end position="88"/>
    </location>
</feature>
<dbReference type="EMBL" id="CP036434">
    <property type="protein sequence ID" value="QDV08901.1"/>
    <property type="molecule type" value="Genomic_DNA"/>
</dbReference>
<dbReference type="Gene3D" id="3.30.70.100">
    <property type="match status" value="1"/>
</dbReference>
<comment type="similarity">
    <text evidence="1 6">Belongs to the acylphosphatase family.</text>
</comment>
<evidence type="ECO:0000256" key="3">
    <source>
        <dbReference type="ARBA" id="ARBA00047645"/>
    </source>
</evidence>
<dbReference type="AlphaFoldDB" id="A0A518EXV1"/>
<evidence type="ECO:0000256" key="6">
    <source>
        <dbReference type="RuleBase" id="RU004168"/>
    </source>
</evidence>
<reference evidence="8 9" key="1">
    <citation type="submission" date="2019-02" db="EMBL/GenBank/DDBJ databases">
        <title>Deep-cultivation of Planctomycetes and their phenomic and genomic characterization uncovers novel biology.</title>
        <authorList>
            <person name="Wiegand S."/>
            <person name="Jogler M."/>
            <person name="Boedeker C."/>
            <person name="Pinto D."/>
            <person name="Vollmers J."/>
            <person name="Rivas-Marin E."/>
            <person name="Kohn T."/>
            <person name="Peeters S.H."/>
            <person name="Heuer A."/>
            <person name="Rast P."/>
            <person name="Oberbeckmann S."/>
            <person name="Bunk B."/>
            <person name="Jeske O."/>
            <person name="Meyerdierks A."/>
            <person name="Storesund J.E."/>
            <person name="Kallscheuer N."/>
            <person name="Luecker S."/>
            <person name="Lage O.M."/>
            <person name="Pohl T."/>
            <person name="Merkel B.J."/>
            <person name="Hornburger P."/>
            <person name="Mueller R.-W."/>
            <person name="Bruemmer F."/>
            <person name="Labrenz M."/>
            <person name="Spormann A.M."/>
            <person name="Op den Camp H."/>
            <person name="Overmann J."/>
            <person name="Amann R."/>
            <person name="Jetten M.S.M."/>
            <person name="Mascher T."/>
            <person name="Medema M.H."/>
            <person name="Devos D.P."/>
            <person name="Kaster A.-K."/>
            <person name="Ovreas L."/>
            <person name="Rohde M."/>
            <person name="Galperin M.Y."/>
            <person name="Jogler C."/>
        </authorList>
    </citation>
    <scope>NUCLEOTIDE SEQUENCE [LARGE SCALE GENOMIC DNA]</scope>
    <source>
        <strain evidence="8 9">Poly30</strain>
    </source>
</reference>
<evidence type="ECO:0000313" key="9">
    <source>
        <dbReference type="Proteomes" id="UP000320390"/>
    </source>
</evidence>
<dbReference type="Pfam" id="PF00708">
    <property type="entry name" value="Acylphosphatase"/>
    <property type="match status" value="1"/>
</dbReference>
<dbReference type="OrthoDB" id="9808093at2"/>